<feature type="transmembrane region" description="Helical" evidence="1">
    <location>
        <begin position="66"/>
        <end position="88"/>
    </location>
</feature>
<dbReference type="GO" id="GO:0004722">
    <property type="term" value="F:protein serine/threonine phosphatase activity"/>
    <property type="evidence" value="ECO:0007669"/>
    <property type="project" value="InterPro"/>
</dbReference>
<proteinExistence type="predicted"/>
<keyword evidence="4" id="KW-1185">Reference proteome</keyword>
<dbReference type="PANTHER" id="PTHR13832">
    <property type="entry name" value="PROTEIN PHOSPHATASE 2C"/>
    <property type="match status" value="1"/>
</dbReference>
<reference evidence="3" key="1">
    <citation type="submission" date="2021-02" db="EMBL/GenBank/DDBJ databases">
        <title>First Annotated Genome of the Yellow-green Alga Tribonema minus.</title>
        <authorList>
            <person name="Mahan K.M."/>
        </authorList>
    </citation>
    <scope>NUCLEOTIDE SEQUENCE</scope>
    <source>
        <strain evidence="3">UTEX B ZZ1240</strain>
    </source>
</reference>
<dbReference type="SUPFAM" id="SSF81606">
    <property type="entry name" value="PP2C-like"/>
    <property type="match status" value="1"/>
</dbReference>
<accession>A0A835ZI56</accession>
<dbReference type="PANTHER" id="PTHR13832:SF589">
    <property type="entry name" value="[PYRUVATE DEHYDROGENASE [ACETYL-TRANSFERRING]]-PHOSPHATASE 2, MITOCHONDRIAL"/>
    <property type="match status" value="1"/>
</dbReference>
<feature type="transmembrane region" description="Helical" evidence="1">
    <location>
        <begin position="100"/>
        <end position="119"/>
    </location>
</feature>
<feature type="domain" description="PPM-type phosphatase" evidence="2">
    <location>
        <begin position="1"/>
        <end position="298"/>
    </location>
</feature>
<dbReference type="Gene3D" id="3.60.40.10">
    <property type="entry name" value="PPM-type phosphatase domain"/>
    <property type="match status" value="1"/>
</dbReference>
<keyword evidence="1" id="KW-1133">Transmembrane helix</keyword>
<evidence type="ECO:0000256" key="1">
    <source>
        <dbReference type="SAM" id="Phobius"/>
    </source>
</evidence>
<name>A0A835ZI56_9STRA</name>
<dbReference type="CDD" id="cd00143">
    <property type="entry name" value="PP2Cc"/>
    <property type="match status" value="1"/>
</dbReference>
<sequence length="298" mass="31643">MEDRSLAITDLGAPGFSGRALSPQALVAVMDGHGGPGTAEWLRDNLAAEVRAHLGRVAQEVRQLQVYPSTATLLLNFICVAALSAAFATADQKLLLEAQVTSSGSCLTGALVIGARLYVFNVGDSRTLLCRAGALQLATRDHKPDAPAEWDRISEAGGIVLHGRVMGELAVSRAFGDFHLKDPLRLPPEHPRRSPAPLAGGYPQGLTDRWALLQKEAAEGGEEEEPLWQSPLVIPTPEITVAALTDQDEFILLACDGLFDVTTNEEAVEAACSSLRTEGGNDFVAHACETLATRCVVS</sequence>
<dbReference type="InterPro" id="IPR001932">
    <property type="entry name" value="PPM-type_phosphatase-like_dom"/>
</dbReference>
<evidence type="ECO:0000259" key="2">
    <source>
        <dbReference type="PROSITE" id="PS51746"/>
    </source>
</evidence>
<evidence type="ECO:0000313" key="4">
    <source>
        <dbReference type="Proteomes" id="UP000664859"/>
    </source>
</evidence>
<keyword evidence="1" id="KW-0472">Membrane</keyword>
<dbReference type="AlphaFoldDB" id="A0A835ZI56"/>
<organism evidence="3 4">
    <name type="scientific">Tribonema minus</name>
    <dbReference type="NCBI Taxonomy" id="303371"/>
    <lineage>
        <taxon>Eukaryota</taxon>
        <taxon>Sar</taxon>
        <taxon>Stramenopiles</taxon>
        <taxon>Ochrophyta</taxon>
        <taxon>PX clade</taxon>
        <taxon>Xanthophyceae</taxon>
        <taxon>Tribonematales</taxon>
        <taxon>Tribonemataceae</taxon>
        <taxon>Tribonema</taxon>
    </lineage>
</organism>
<dbReference type="SMART" id="SM00332">
    <property type="entry name" value="PP2Cc"/>
    <property type="match status" value="1"/>
</dbReference>
<dbReference type="PROSITE" id="PS51746">
    <property type="entry name" value="PPM_2"/>
    <property type="match status" value="1"/>
</dbReference>
<dbReference type="Pfam" id="PF00481">
    <property type="entry name" value="PP2C"/>
    <property type="match status" value="1"/>
</dbReference>
<dbReference type="EMBL" id="JAFCMP010000015">
    <property type="protein sequence ID" value="KAG5191720.1"/>
    <property type="molecule type" value="Genomic_DNA"/>
</dbReference>
<dbReference type="InterPro" id="IPR015655">
    <property type="entry name" value="PP2C"/>
</dbReference>
<dbReference type="OrthoDB" id="59240at2759"/>
<gene>
    <name evidence="3" type="ORF">JKP88DRAFT_295215</name>
</gene>
<dbReference type="InterPro" id="IPR036457">
    <property type="entry name" value="PPM-type-like_dom_sf"/>
</dbReference>
<evidence type="ECO:0000313" key="3">
    <source>
        <dbReference type="EMBL" id="KAG5191720.1"/>
    </source>
</evidence>
<dbReference type="Proteomes" id="UP000664859">
    <property type="component" value="Unassembled WGS sequence"/>
</dbReference>
<keyword evidence="1" id="KW-0812">Transmembrane</keyword>
<comment type="caution">
    <text evidence="3">The sequence shown here is derived from an EMBL/GenBank/DDBJ whole genome shotgun (WGS) entry which is preliminary data.</text>
</comment>
<protein>
    <submittedName>
        <fullName evidence="3">Phosphatase 2C-like domain-containing protein</fullName>
    </submittedName>
</protein>